<dbReference type="AlphaFoldDB" id="A0A3E0DV83"/>
<dbReference type="SMART" id="SM00974">
    <property type="entry name" value="T5orf172"/>
    <property type="match status" value="1"/>
</dbReference>
<dbReference type="OrthoDB" id="647741at2"/>
<dbReference type="RefSeq" id="WP_115815308.1">
    <property type="nucleotide sequence ID" value="NZ_QUNI01000036.1"/>
</dbReference>
<sequence length="217" mass="25909">MKKRDLYWVTTPQNEENWFVVASSKETAENFHNQAEGFDDDYSSAKFICEIPLNLLQEHHKINDENWPNNELLKELGFNLIEYDFPRIVLFNGKLFYEGKGNLKIIEEIVAKYCGLYVINAFGTNRYKIGFTKDLKSRLRSFRTAMPTKVDLIFYVWTTDYIYLEKLLHNDFKEMRVRGEWFELSNDDLYILKSTLQDLDKKHFHFINIKNIFEGTK</sequence>
<name>A0A3E0DV83_9FLAO</name>
<proteinExistence type="predicted"/>
<gene>
    <name evidence="2" type="ORF">C8P67_1365</name>
</gene>
<dbReference type="Pfam" id="PF13455">
    <property type="entry name" value="MUG113"/>
    <property type="match status" value="1"/>
</dbReference>
<feature type="domain" description="Bacteriophage T5 Orf172 DNA-binding" evidence="1">
    <location>
        <begin position="121"/>
        <end position="196"/>
    </location>
</feature>
<organism evidence="2 3">
    <name type="scientific">Flavobacterium aquicola</name>
    <dbReference type="NCBI Taxonomy" id="1682742"/>
    <lineage>
        <taxon>Bacteria</taxon>
        <taxon>Pseudomonadati</taxon>
        <taxon>Bacteroidota</taxon>
        <taxon>Flavobacteriia</taxon>
        <taxon>Flavobacteriales</taxon>
        <taxon>Flavobacteriaceae</taxon>
        <taxon>Flavobacterium</taxon>
    </lineage>
</organism>
<evidence type="ECO:0000259" key="1">
    <source>
        <dbReference type="SMART" id="SM00974"/>
    </source>
</evidence>
<protein>
    <submittedName>
        <fullName evidence="2">Meiotically Up-regulated Gene 113 (MUG113) protein</fullName>
    </submittedName>
</protein>
<evidence type="ECO:0000313" key="3">
    <source>
        <dbReference type="Proteomes" id="UP000257136"/>
    </source>
</evidence>
<dbReference type="InterPro" id="IPR018306">
    <property type="entry name" value="Phage_T5_Orf172_DNA-bd"/>
</dbReference>
<keyword evidence="3" id="KW-1185">Reference proteome</keyword>
<evidence type="ECO:0000313" key="2">
    <source>
        <dbReference type="EMBL" id="REG88544.1"/>
    </source>
</evidence>
<dbReference type="Proteomes" id="UP000257136">
    <property type="component" value="Unassembled WGS sequence"/>
</dbReference>
<reference evidence="2 3" key="1">
    <citation type="submission" date="2018-08" db="EMBL/GenBank/DDBJ databases">
        <title>Genomic Encyclopedia of Archaeal and Bacterial Type Strains, Phase II (KMG-II): from individual species to whole genera.</title>
        <authorList>
            <person name="Goeker M."/>
        </authorList>
    </citation>
    <scope>NUCLEOTIDE SEQUENCE [LARGE SCALE GENOMIC DNA]</scope>
    <source>
        <strain evidence="2 3">DSM 100880</strain>
    </source>
</reference>
<dbReference type="EMBL" id="QUNI01000036">
    <property type="protein sequence ID" value="REG88544.1"/>
    <property type="molecule type" value="Genomic_DNA"/>
</dbReference>
<accession>A0A3E0DV83</accession>
<comment type="caution">
    <text evidence="2">The sequence shown here is derived from an EMBL/GenBank/DDBJ whole genome shotgun (WGS) entry which is preliminary data.</text>
</comment>